<dbReference type="Proteomes" id="UP001165190">
    <property type="component" value="Unassembled WGS sequence"/>
</dbReference>
<protein>
    <recommendedName>
        <fullName evidence="7">FLZ-type domain-containing protein</fullName>
    </recommendedName>
</protein>
<feature type="domain" description="FLZ-type" evidence="7">
    <location>
        <begin position="56"/>
        <end position="100"/>
    </location>
</feature>
<evidence type="ECO:0000256" key="3">
    <source>
        <dbReference type="ARBA" id="ARBA00022490"/>
    </source>
</evidence>
<organism evidence="8 9">
    <name type="scientific">Hibiscus trionum</name>
    <name type="common">Flower of an hour</name>
    <dbReference type="NCBI Taxonomy" id="183268"/>
    <lineage>
        <taxon>Eukaryota</taxon>
        <taxon>Viridiplantae</taxon>
        <taxon>Streptophyta</taxon>
        <taxon>Embryophyta</taxon>
        <taxon>Tracheophyta</taxon>
        <taxon>Spermatophyta</taxon>
        <taxon>Magnoliopsida</taxon>
        <taxon>eudicotyledons</taxon>
        <taxon>Gunneridae</taxon>
        <taxon>Pentapetalae</taxon>
        <taxon>rosids</taxon>
        <taxon>malvids</taxon>
        <taxon>Malvales</taxon>
        <taxon>Malvaceae</taxon>
        <taxon>Malvoideae</taxon>
        <taxon>Hibiscus</taxon>
    </lineage>
</organism>
<evidence type="ECO:0000256" key="2">
    <source>
        <dbReference type="ARBA" id="ARBA00009374"/>
    </source>
</evidence>
<dbReference type="InterPro" id="IPR007650">
    <property type="entry name" value="Zf-FLZ_dom"/>
</dbReference>
<dbReference type="GO" id="GO:0008270">
    <property type="term" value="F:zinc ion binding"/>
    <property type="evidence" value="ECO:0007669"/>
    <property type="project" value="UniProtKB-KW"/>
</dbReference>
<dbReference type="GO" id="GO:0005737">
    <property type="term" value="C:cytoplasm"/>
    <property type="evidence" value="ECO:0007669"/>
    <property type="project" value="UniProtKB-SubCell"/>
</dbReference>
<dbReference type="PROSITE" id="PS51795">
    <property type="entry name" value="ZF_FLZ"/>
    <property type="match status" value="1"/>
</dbReference>
<accession>A0A9W7LKL6</accession>
<name>A0A9W7LKL6_HIBTR</name>
<evidence type="ECO:0000313" key="8">
    <source>
        <dbReference type="EMBL" id="GMI67907.1"/>
    </source>
</evidence>
<dbReference type="PANTHER" id="PTHR33059:SF76">
    <property type="entry name" value="FCS-LIKE ZINC FINGER 7"/>
    <property type="match status" value="1"/>
</dbReference>
<dbReference type="Pfam" id="PF04570">
    <property type="entry name" value="zf-FLZ"/>
    <property type="match status" value="1"/>
</dbReference>
<reference evidence="8" key="1">
    <citation type="submission" date="2023-05" db="EMBL/GenBank/DDBJ databases">
        <title>Genome and transcriptome analyses reveal genes involved in the formation of fine ridges on petal epidermal cells in Hibiscus trionum.</title>
        <authorList>
            <person name="Koshimizu S."/>
            <person name="Masuda S."/>
            <person name="Ishii T."/>
            <person name="Shirasu K."/>
            <person name="Hoshino A."/>
            <person name="Arita M."/>
        </authorList>
    </citation>
    <scope>NUCLEOTIDE SEQUENCE</scope>
    <source>
        <strain evidence="8">Hamamatsu line</strain>
    </source>
</reference>
<comment type="caution">
    <text evidence="8">The sequence shown here is derived from an EMBL/GenBank/DDBJ whole genome shotgun (WGS) entry which is preliminary data.</text>
</comment>
<gene>
    <name evidence="8" type="ORF">HRI_000460000</name>
</gene>
<comment type="similarity">
    <text evidence="2">Belongs to the FLZ family.</text>
</comment>
<keyword evidence="4" id="KW-0479">Metal-binding</keyword>
<feature type="zinc finger region" description="FLZ-type" evidence="6">
    <location>
        <begin position="56"/>
        <end position="100"/>
    </location>
</feature>
<dbReference type="EMBL" id="BSYR01000006">
    <property type="protein sequence ID" value="GMI67907.1"/>
    <property type="molecule type" value="Genomic_DNA"/>
</dbReference>
<dbReference type="OrthoDB" id="1925036at2759"/>
<keyword evidence="5" id="KW-0863">Zinc-finger</keyword>
<evidence type="ECO:0000256" key="4">
    <source>
        <dbReference type="ARBA" id="ARBA00022723"/>
    </source>
</evidence>
<evidence type="ECO:0000259" key="7">
    <source>
        <dbReference type="PROSITE" id="PS51795"/>
    </source>
</evidence>
<sequence length="127" mass="14271">MLLGKRRRQPMKRTTSMTGINVVDQHPILLSDPSRAASGGSAFTNHVVHATTTAAPFLRSCWLCTRRLAPGRDVYMYRGDTAFCSLECREKQMKKDERKEKKNINATPNSFKEIGPNGCCFNFEESG</sequence>
<evidence type="ECO:0000256" key="1">
    <source>
        <dbReference type="ARBA" id="ARBA00004496"/>
    </source>
</evidence>
<evidence type="ECO:0000256" key="6">
    <source>
        <dbReference type="PROSITE-ProRule" id="PRU01131"/>
    </source>
</evidence>
<comment type="subcellular location">
    <subcellularLocation>
        <location evidence="1">Cytoplasm</location>
    </subcellularLocation>
</comment>
<evidence type="ECO:0000313" key="9">
    <source>
        <dbReference type="Proteomes" id="UP001165190"/>
    </source>
</evidence>
<keyword evidence="3" id="KW-0963">Cytoplasm</keyword>
<dbReference type="AlphaFoldDB" id="A0A9W7LKL6"/>
<keyword evidence="5" id="KW-0862">Zinc</keyword>
<proteinExistence type="inferred from homology"/>
<evidence type="ECO:0000256" key="5">
    <source>
        <dbReference type="ARBA" id="ARBA00022771"/>
    </source>
</evidence>
<dbReference type="PANTHER" id="PTHR33059">
    <property type="entry name" value="FCS-LIKE ZINC FINGER 5"/>
    <property type="match status" value="1"/>
</dbReference>
<keyword evidence="9" id="KW-1185">Reference proteome</keyword>